<keyword evidence="1" id="KW-0732">Signal</keyword>
<comment type="caution">
    <text evidence="2">The sequence shown here is derived from an EMBL/GenBank/DDBJ whole genome shotgun (WGS) entry which is preliminary data.</text>
</comment>
<sequence>MMTDPIRHATACLFLVLSLVATSNSALSQSTDRIRTIGGSESGEVIRMSPVSVVIQKGSETKEIPVNEIRSIIFRQEPSELTQARLNAVNAGYESALSRLSAINTSALTNDFIKQDVEYYTAYCNAKMALLGSKNIRAAGMELNSFVGKYDQSYHFLEATELLGDLLATMGNYSAAEAMYNKLAKAPWPEYRMRSAVLVGQTMLAQGKNQQALGQFDAALKVNDDSPGGKQQRLAAELGKAVASAATGNVDEGLKAVEQVIRDADPENDQLLAKAYNALGACYVQSGQPKLALYAYLHTDLLYGRVAEEHAEALAKLIPLWESVGQDGEARRARETLVTQYPASRWAKQLQ</sequence>
<organism evidence="2 3">
    <name type="scientific">Aeoliella straminimaris</name>
    <dbReference type="NCBI Taxonomy" id="2954799"/>
    <lineage>
        <taxon>Bacteria</taxon>
        <taxon>Pseudomonadati</taxon>
        <taxon>Planctomycetota</taxon>
        <taxon>Planctomycetia</taxon>
        <taxon>Pirellulales</taxon>
        <taxon>Lacipirellulaceae</taxon>
        <taxon>Aeoliella</taxon>
    </lineage>
</organism>
<feature type="signal peptide" evidence="1">
    <location>
        <begin position="1"/>
        <end position="28"/>
    </location>
</feature>
<evidence type="ECO:0000256" key="1">
    <source>
        <dbReference type="SAM" id="SignalP"/>
    </source>
</evidence>
<evidence type="ECO:0000313" key="2">
    <source>
        <dbReference type="EMBL" id="MCO6045552.1"/>
    </source>
</evidence>
<dbReference type="EMBL" id="JAMXLR010000056">
    <property type="protein sequence ID" value="MCO6045552.1"/>
    <property type="molecule type" value="Genomic_DNA"/>
</dbReference>
<evidence type="ECO:0000313" key="3">
    <source>
        <dbReference type="Proteomes" id="UP001155241"/>
    </source>
</evidence>
<proteinExistence type="predicted"/>
<dbReference type="Pfam" id="PF13432">
    <property type="entry name" value="TPR_16"/>
    <property type="match status" value="1"/>
</dbReference>
<gene>
    <name evidence="2" type="ORF">NG895_16695</name>
</gene>
<name>A0A9X2JHK6_9BACT</name>
<dbReference type="SUPFAM" id="SSF48452">
    <property type="entry name" value="TPR-like"/>
    <property type="match status" value="2"/>
</dbReference>
<feature type="chain" id="PRO_5040773878" evidence="1">
    <location>
        <begin position="29"/>
        <end position="351"/>
    </location>
</feature>
<reference evidence="2" key="1">
    <citation type="submission" date="2022-06" db="EMBL/GenBank/DDBJ databases">
        <title>Aeoliella straminimaris, a novel planctomycete from sediments.</title>
        <authorList>
            <person name="Vitorino I.R."/>
            <person name="Lage O.M."/>
        </authorList>
    </citation>
    <scope>NUCLEOTIDE SEQUENCE</scope>
    <source>
        <strain evidence="2">ICT_H6.2</strain>
    </source>
</reference>
<protein>
    <submittedName>
        <fullName evidence="2">Tetratricopeptide repeat protein</fullName>
    </submittedName>
</protein>
<keyword evidence="3" id="KW-1185">Reference proteome</keyword>
<dbReference type="Proteomes" id="UP001155241">
    <property type="component" value="Unassembled WGS sequence"/>
</dbReference>
<dbReference type="InterPro" id="IPR011990">
    <property type="entry name" value="TPR-like_helical_dom_sf"/>
</dbReference>
<accession>A0A9X2JHK6</accession>
<dbReference type="Gene3D" id="1.25.40.10">
    <property type="entry name" value="Tetratricopeptide repeat domain"/>
    <property type="match status" value="2"/>
</dbReference>
<dbReference type="AlphaFoldDB" id="A0A9X2JHK6"/>